<evidence type="ECO:0000256" key="5">
    <source>
        <dbReference type="ARBA" id="ARBA00022448"/>
    </source>
</evidence>
<dbReference type="GO" id="GO:0003954">
    <property type="term" value="F:NADH dehydrogenase activity"/>
    <property type="evidence" value="ECO:0007669"/>
    <property type="project" value="TreeGrafter"/>
</dbReference>
<evidence type="ECO:0000256" key="7">
    <source>
        <dbReference type="ARBA" id="ARBA00022692"/>
    </source>
</evidence>
<feature type="transmembrane region" description="Helical" evidence="18">
    <location>
        <begin position="97"/>
        <end position="115"/>
    </location>
</feature>
<evidence type="ECO:0000256" key="16">
    <source>
        <dbReference type="ARBA" id="ARBA00031027"/>
    </source>
</evidence>
<keyword evidence="9" id="KW-1278">Translocase</keyword>
<evidence type="ECO:0000256" key="12">
    <source>
        <dbReference type="ARBA" id="ARBA00023027"/>
    </source>
</evidence>
<dbReference type="EMBL" id="KK108888">
    <property type="protein sequence ID" value="EZA46597.1"/>
    <property type="molecule type" value="Genomic_DNA"/>
</dbReference>
<keyword evidence="7 18" id="KW-0812">Transmembrane</keyword>
<keyword evidence="6" id="KW-0679">Respiratory chain</keyword>
<keyword evidence="15 18" id="KW-0472">Membrane</keyword>
<evidence type="ECO:0000256" key="10">
    <source>
        <dbReference type="ARBA" id="ARBA00022982"/>
    </source>
</evidence>
<evidence type="ECO:0000259" key="20">
    <source>
        <dbReference type="Pfam" id="PF06455"/>
    </source>
</evidence>
<feature type="transmembrane region" description="Helical" evidence="18">
    <location>
        <begin position="166"/>
        <end position="186"/>
    </location>
</feature>
<keyword evidence="12" id="KW-0520">NAD</keyword>
<dbReference type="STRING" id="2015173.A0A026VSB9"/>
<dbReference type="Pfam" id="PF00361">
    <property type="entry name" value="Proton_antipo_M"/>
    <property type="match status" value="1"/>
</dbReference>
<keyword evidence="11 18" id="KW-1133">Transmembrane helix</keyword>
<evidence type="ECO:0000256" key="9">
    <source>
        <dbReference type="ARBA" id="ARBA00022967"/>
    </source>
</evidence>
<dbReference type="GO" id="GO:0005743">
    <property type="term" value="C:mitochondrial inner membrane"/>
    <property type="evidence" value="ECO:0007669"/>
    <property type="project" value="UniProtKB-SubCell"/>
</dbReference>
<evidence type="ECO:0000256" key="13">
    <source>
        <dbReference type="ARBA" id="ARBA00023075"/>
    </source>
</evidence>
<keyword evidence="13 21" id="KW-0830">Ubiquinone</keyword>
<dbReference type="Pfam" id="PF06455">
    <property type="entry name" value="NADH5_C"/>
    <property type="match status" value="1"/>
</dbReference>
<evidence type="ECO:0000256" key="14">
    <source>
        <dbReference type="ARBA" id="ARBA00023128"/>
    </source>
</evidence>
<evidence type="ECO:0000256" key="18">
    <source>
        <dbReference type="SAM" id="Phobius"/>
    </source>
</evidence>
<dbReference type="InterPro" id="IPR001750">
    <property type="entry name" value="ND/Mrp_TM"/>
</dbReference>
<keyword evidence="8" id="KW-0999">Mitochondrion inner membrane</keyword>
<proteinExistence type="predicted"/>
<feature type="transmembrane region" description="Helical" evidence="18">
    <location>
        <begin position="64"/>
        <end position="85"/>
    </location>
</feature>
<evidence type="ECO:0000256" key="3">
    <source>
        <dbReference type="ARBA" id="ARBA00012944"/>
    </source>
</evidence>
<evidence type="ECO:0000259" key="19">
    <source>
        <dbReference type="Pfam" id="PF00361"/>
    </source>
</evidence>
<evidence type="ECO:0000256" key="2">
    <source>
        <dbReference type="ARBA" id="ARBA00004448"/>
    </source>
</evidence>
<dbReference type="Proteomes" id="UP000053097">
    <property type="component" value="Unassembled WGS sequence"/>
</dbReference>
<evidence type="ECO:0000256" key="17">
    <source>
        <dbReference type="ARBA" id="ARBA00049551"/>
    </source>
</evidence>
<dbReference type="OMA" id="YLEIRIV"/>
<keyword evidence="5" id="KW-0813">Transport</keyword>
<feature type="domain" description="NADH:quinone oxidoreductase/Mrp antiporter transmembrane" evidence="19">
    <location>
        <begin position="1"/>
        <end position="174"/>
    </location>
</feature>
<dbReference type="GO" id="GO:0042773">
    <property type="term" value="P:ATP synthesis coupled electron transport"/>
    <property type="evidence" value="ECO:0007669"/>
    <property type="project" value="InterPro"/>
</dbReference>
<dbReference type="InterPro" id="IPR003945">
    <property type="entry name" value="NU5C-like"/>
</dbReference>
<reference evidence="21 22" key="1">
    <citation type="journal article" date="2014" name="Curr. Biol.">
        <title>The genome of the clonal raider ant Cerapachys biroi.</title>
        <authorList>
            <person name="Oxley P.R."/>
            <person name="Ji L."/>
            <person name="Fetter-Pruneda I."/>
            <person name="McKenzie S.K."/>
            <person name="Li C."/>
            <person name="Hu H."/>
            <person name="Zhang G."/>
            <person name="Kronauer D.J."/>
        </authorList>
    </citation>
    <scope>NUCLEOTIDE SEQUENCE [LARGE SCALE GENOMIC DNA]</scope>
</reference>
<keyword evidence="22" id="KW-1185">Reference proteome</keyword>
<organism evidence="21 22">
    <name type="scientific">Ooceraea biroi</name>
    <name type="common">Clonal raider ant</name>
    <name type="synonym">Cerapachys biroi</name>
    <dbReference type="NCBI Taxonomy" id="2015173"/>
    <lineage>
        <taxon>Eukaryota</taxon>
        <taxon>Metazoa</taxon>
        <taxon>Ecdysozoa</taxon>
        <taxon>Arthropoda</taxon>
        <taxon>Hexapoda</taxon>
        <taxon>Insecta</taxon>
        <taxon>Pterygota</taxon>
        <taxon>Neoptera</taxon>
        <taxon>Endopterygota</taxon>
        <taxon>Hymenoptera</taxon>
        <taxon>Apocrita</taxon>
        <taxon>Aculeata</taxon>
        <taxon>Formicoidea</taxon>
        <taxon>Formicidae</taxon>
        <taxon>Dorylinae</taxon>
        <taxon>Ooceraea</taxon>
    </lineage>
</organism>
<evidence type="ECO:0000256" key="1">
    <source>
        <dbReference type="ARBA" id="ARBA00003257"/>
    </source>
</evidence>
<feature type="transmembrane region" description="Helical" evidence="18">
    <location>
        <begin position="250"/>
        <end position="272"/>
    </location>
</feature>
<feature type="domain" description="NADH dehydrogenase subunit 5 C-terminal" evidence="20">
    <location>
        <begin position="186"/>
        <end position="270"/>
    </location>
</feature>
<feature type="transmembrane region" description="Helical" evidence="18">
    <location>
        <begin position="37"/>
        <end position="58"/>
    </location>
</feature>
<feature type="transmembrane region" description="Helical" evidence="18">
    <location>
        <begin position="135"/>
        <end position="154"/>
    </location>
</feature>
<keyword evidence="10" id="KW-0249">Electron transport</keyword>
<evidence type="ECO:0000256" key="8">
    <source>
        <dbReference type="ARBA" id="ARBA00022792"/>
    </source>
</evidence>
<dbReference type="GO" id="GO:0008137">
    <property type="term" value="F:NADH dehydrogenase (ubiquinone) activity"/>
    <property type="evidence" value="ECO:0007669"/>
    <property type="project" value="UniProtKB-EC"/>
</dbReference>
<gene>
    <name evidence="21" type="ORF">X777_04321</name>
</gene>
<evidence type="ECO:0000256" key="6">
    <source>
        <dbReference type="ARBA" id="ARBA00022660"/>
    </source>
</evidence>
<dbReference type="InterPro" id="IPR010934">
    <property type="entry name" value="NADH_DH_su5_C"/>
</dbReference>
<comment type="function">
    <text evidence="1">Core subunit of the mitochondrial membrane respiratory chain NADH dehydrogenase (Complex I) that is believed to belong to the minimal assembly required for catalysis. Complex I functions in the transfer of electrons from NADH to the respiratory chain. The immediate electron acceptor for the enzyme is believed to be ubiquinone.</text>
</comment>
<sequence>MAAPTPVSSLVHSSTLVTAGVYLIIRFRECIVKSFRVSLSLLILSIFTMFISGLIANFEFDLKKIIALSTLSQLGLIMIIIRLGYSLLGFYHLLTHAVFKSLLFLCAGLIIHSTGDNQDIRYYGNLRRIIPYVSIRFIISVLALIGFPFLAGFYSKDLIIEMIYYLEIRIVYLILIVISLSLTVWYSLRLCYYLFFSNMKFESAFLIAEGFLMNMSIILLSLMRVIFGSILNWLFFFDLTLIIVNIPLKGLVYFILILGVCLRLINFSLVYCNKGYNVFSSNI</sequence>
<dbReference type="PANTHER" id="PTHR42829">
    <property type="entry name" value="NADH-UBIQUINONE OXIDOREDUCTASE CHAIN 5"/>
    <property type="match status" value="1"/>
</dbReference>
<evidence type="ECO:0000313" key="21">
    <source>
        <dbReference type="EMBL" id="EZA46597.1"/>
    </source>
</evidence>
<dbReference type="PRINTS" id="PR01434">
    <property type="entry name" value="NADHDHGNASE5"/>
</dbReference>
<evidence type="ECO:0000256" key="11">
    <source>
        <dbReference type="ARBA" id="ARBA00022989"/>
    </source>
</evidence>
<dbReference type="PANTHER" id="PTHR42829:SF2">
    <property type="entry name" value="NADH-UBIQUINONE OXIDOREDUCTASE CHAIN 5"/>
    <property type="match status" value="1"/>
</dbReference>
<dbReference type="GO" id="GO:0015990">
    <property type="term" value="P:electron transport coupled proton transport"/>
    <property type="evidence" value="ECO:0007669"/>
    <property type="project" value="TreeGrafter"/>
</dbReference>
<keyword evidence="14" id="KW-0496">Mitochondrion</keyword>
<protein>
    <recommendedName>
        <fullName evidence="4">NADH-ubiquinone oxidoreductase chain 5</fullName>
        <ecNumber evidence="3">7.1.1.2</ecNumber>
    </recommendedName>
    <alternativeName>
        <fullName evidence="16">NADH dehydrogenase subunit 5</fullName>
    </alternativeName>
</protein>
<evidence type="ECO:0000256" key="4">
    <source>
        <dbReference type="ARBA" id="ARBA00021096"/>
    </source>
</evidence>
<accession>A0A026VSB9</accession>
<evidence type="ECO:0000256" key="15">
    <source>
        <dbReference type="ARBA" id="ARBA00023136"/>
    </source>
</evidence>
<evidence type="ECO:0000313" key="22">
    <source>
        <dbReference type="Proteomes" id="UP000053097"/>
    </source>
</evidence>
<comment type="subcellular location">
    <subcellularLocation>
        <location evidence="2">Mitochondrion inner membrane</location>
        <topology evidence="2">Multi-pass membrane protein</topology>
    </subcellularLocation>
</comment>
<dbReference type="AlphaFoldDB" id="A0A026VSB9"/>
<dbReference type="EC" id="7.1.1.2" evidence="3"/>
<comment type="catalytic activity">
    <reaction evidence="17">
        <text>a ubiquinone + NADH + 5 H(+)(in) = a ubiquinol + NAD(+) + 4 H(+)(out)</text>
        <dbReference type="Rhea" id="RHEA:29091"/>
        <dbReference type="Rhea" id="RHEA-COMP:9565"/>
        <dbReference type="Rhea" id="RHEA-COMP:9566"/>
        <dbReference type="ChEBI" id="CHEBI:15378"/>
        <dbReference type="ChEBI" id="CHEBI:16389"/>
        <dbReference type="ChEBI" id="CHEBI:17976"/>
        <dbReference type="ChEBI" id="CHEBI:57540"/>
        <dbReference type="ChEBI" id="CHEBI:57945"/>
        <dbReference type="EC" id="7.1.1.2"/>
    </reaction>
</comment>
<name>A0A026VSB9_OOCBI</name>
<feature type="transmembrane region" description="Helical" evidence="18">
    <location>
        <begin position="6"/>
        <end position="25"/>
    </location>
</feature>